<keyword evidence="2" id="KW-1185">Reference proteome</keyword>
<evidence type="ECO:0000313" key="1">
    <source>
        <dbReference type="EMBL" id="MFM9331967.1"/>
    </source>
</evidence>
<comment type="caution">
    <text evidence="1">The sequence shown here is derived from an EMBL/GenBank/DDBJ whole genome shotgun (WGS) entry which is preliminary data.</text>
</comment>
<gene>
    <name evidence="1" type="ORF">ACI1P1_27085</name>
</gene>
<keyword evidence="1" id="KW-0378">Hydrolase</keyword>
<accession>A0ACC7P9B3</accession>
<reference evidence="1" key="1">
    <citation type="submission" date="2024-12" db="EMBL/GenBank/DDBJ databases">
        <authorList>
            <person name="Wu N."/>
        </authorList>
    </citation>
    <scope>NUCLEOTIDE SEQUENCE</scope>
    <source>
        <strain evidence="1">P15</strain>
    </source>
</reference>
<dbReference type="Proteomes" id="UP001631969">
    <property type="component" value="Unassembled WGS sequence"/>
</dbReference>
<dbReference type="EC" id="3.1.4.-" evidence="1"/>
<organism evidence="1 2">
    <name type="scientific">Paenibacillus mesotrionivorans</name>
    <dbReference type="NCBI Taxonomy" id="3160968"/>
    <lineage>
        <taxon>Bacteria</taxon>
        <taxon>Bacillati</taxon>
        <taxon>Bacillota</taxon>
        <taxon>Bacilli</taxon>
        <taxon>Bacillales</taxon>
        <taxon>Paenibacillaceae</taxon>
        <taxon>Paenibacillus</taxon>
    </lineage>
</organism>
<evidence type="ECO:0000313" key="2">
    <source>
        <dbReference type="Proteomes" id="UP001631969"/>
    </source>
</evidence>
<dbReference type="EMBL" id="JBJURJ010000024">
    <property type="protein sequence ID" value="MFM9331967.1"/>
    <property type="molecule type" value="Genomic_DNA"/>
</dbReference>
<protein>
    <submittedName>
        <fullName evidence="1">HD-GYP domain-containing protein</fullName>
        <ecNumber evidence="1">3.1.4.-</ecNumber>
    </submittedName>
</protein>
<proteinExistence type="predicted"/>
<name>A0ACC7P9B3_9BACL</name>
<sequence length="365" mass="41395">MRLLPITVCKPGMKLGRNIYNEEGITLLAEHVELTDTMLRRLSMHGIDFLYIDDPRTDDIAIPELLTDETRQAATKVIRSHFRKLMDDSSRKKPAQVGALSKDFRQILSMIIDDLSHQKNAMIMLTVMQITDHYLFQHSMNVCIYATLLGMANGYNRDQLQTMGLGALLHDIGKTKIDLSILKKPGRLSDQEFESMKQHAVLGFQMLKDEPNIPLLSAHCALQHHERLDGSGYPRSLKGYEILEYAKWIGLVDAYDAMTTHRVYRNAMLPHQVMEILYTEAGVKFDLDKVELFRDKVAIYPLGVSVKLNTGESGVVVDLNAAYPHRPVIRILKNEGGEELPAPYEVDLSKKLTLMIETVNDVESF</sequence>